<name>A0ACD5GNS4_9CYAN</name>
<evidence type="ECO:0000313" key="1">
    <source>
        <dbReference type="EMBL" id="XPM62495.1"/>
    </source>
</evidence>
<proteinExistence type="predicted"/>
<sequence length="109" mass="12221">MSFDGVRSESTSHAQLKVDESAQSYFKIGFEEALDALLILDDCGQYCLVNLAACTLFNQPKGQLIGRYFQEFLHGDDRDRWNLPFHESLPETVPTAITSLSRSVTTCTL</sequence>
<reference evidence="1 2" key="1">
    <citation type="journal article" date="2016" name="Genome Announc.">
        <title>Draft Genome Sequence of the Thermotolerant Cyanobacterium Desertifilum sp. IPPAS B-1220.</title>
        <authorList>
            <person name="Mironov K.S."/>
            <person name="Sinetova M.A."/>
            <person name="Bolatkhan K."/>
            <person name="Zayadan B.K."/>
            <person name="Ustinova V.V."/>
            <person name="Kupriyanova E.V."/>
            <person name="Skrypnik A.N."/>
            <person name="Gogoleva N.E."/>
            <person name="Gogolev Y.V."/>
            <person name="Los D.A."/>
        </authorList>
    </citation>
    <scope>NUCLEOTIDE SEQUENCE [LARGE SCALE GENOMIC DNA]</scope>
    <source>
        <strain evidence="1 2">IPPAS B-1220</strain>
    </source>
</reference>
<protein>
    <submittedName>
        <fullName evidence="1">PAS domain S-box protein</fullName>
    </submittedName>
</protein>
<dbReference type="EMBL" id="CP182909">
    <property type="protein sequence ID" value="XPM62495.1"/>
    <property type="molecule type" value="Genomic_DNA"/>
</dbReference>
<dbReference type="Proteomes" id="UP000095472">
    <property type="component" value="Chromosome"/>
</dbReference>
<evidence type="ECO:0000313" key="2">
    <source>
        <dbReference type="Proteomes" id="UP000095472"/>
    </source>
</evidence>
<keyword evidence="2" id="KW-1185">Reference proteome</keyword>
<organism evidence="1 2">
    <name type="scientific">Desertifilum tharense IPPAS B-1220</name>
    <dbReference type="NCBI Taxonomy" id="1781255"/>
    <lineage>
        <taxon>Bacteria</taxon>
        <taxon>Bacillati</taxon>
        <taxon>Cyanobacteriota</taxon>
        <taxon>Cyanophyceae</taxon>
        <taxon>Desertifilales</taxon>
        <taxon>Desertifilaceae</taxon>
        <taxon>Desertifilum</taxon>
    </lineage>
</organism>
<gene>
    <name evidence="1" type="ORF">BH720_022725</name>
</gene>
<accession>A0ACD5GNS4</accession>